<accession>Q918S0</accession>
<dbReference type="Proteomes" id="UP000170746">
    <property type="component" value="Genome"/>
</dbReference>
<reference evidence="1 2" key="1">
    <citation type="submission" date="2001-08" db="EMBL/GenBank/DDBJ databases">
        <title>Pathogenic strain of PCV showing CPE in vitro.</title>
        <authorList>
            <person name="Ouardani M."/>
            <person name="Dea S."/>
        </authorList>
    </citation>
    <scope>NUCLEOTIDE SEQUENCE [LARGE SCALE GENOMIC DNA]</scope>
    <source>
        <strain evidence="1">IAF2897</strain>
    </source>
</reference>
<dbReference type="InterPro" id="IPR009762">
    <property type="entry name" value="Circovirus2_Orf10"/>
</dbReference>
<proteinExistence type="predicted"/>
<dbReference type="Pfam" id="PF07048">
    <property type="entry name" value="DUF1331"/>
    <property type="match status" value="1"/>
</dbReference>
<name>Q918S0_PCV2</name>
<protein>
    <submittedName>
        <fullName evidence="1">ORF10</fullName>
    </submittedName>
</protein>
<evidence type="ECO:0000313" key="2">
    <source>
        <dbReference type="Proteomes" id="UP000170746"/>
    </source>
</evidence>
<organismHost>
    <name type="scientific">Sus scrofa</name>
    <name type="common">Pig</name>
    <dbReference type="NCBI Taxonomy" id="9823"/>
</organismHost>
<evidence type="ECO:0000313" key="1">
    <source>
        <dbReference type="EMBL" id="AAL01084.1"/>
    </source>
</evidence>
<dbReference type="EMBL" id="AF408635">
    <property type="protein sequence ID" value="AAL01084.1"/>
    <property type="molecule type" value="Genomic_DNA"/>
</dbReference>
<organism evidence="1 2">
    <name type="scientific">Porcine circovirus 2</name>
    <name type="common">PCV2</name>
    <dbReference type="NCBI Taxonomy" id="85708"/>
    <lineage>
        <taxon>Viruses</taxon>
        <taxon>Monodnaviria</taxon>
        <taxon>Shotokuvirae</taxon>
        <taxon>Cressdnaviricota</taxon>
        <taxon>Arfiviricetes</taxon>
        <taxon>Cirlivirales</taxon>
        <taxon>Circoviridae</taxon>
        <taxon>Circovirus</taxon>
        <taxon>Circovirus porcine2</taxon>
    </lineage>
</organism>
<sequence length="52" mass="5757">MLVPPPGGTKSSSVNLIMSTAQEGVLTVVALTVYPKVRERRVLKMPFFLLQR</sequence>